<dbReference type="PANTHER" id="PTHR10091">
    <property type="entry name" value="ALDOSE-1-EPIMERASE"/>
    <property type="match status" value="1"/>
</dbReference>
<keyword evidence="11 12" id="KW-0119">Carbohydrate metabolism</keyword>
<evidence type="ECO:0000256" key="2">
    <source>
        <dbReference type="ARBA" id="ARBA00004496"/>
    </source>
</evidence>
<evidence type="ECO:0000256" key="8">
    <source>
        <dbReference type="ARBA" id="ARBA00022490"/>
    </source>
</evidence>
<accession>A0A2P8EGF9</accession>
<protein>
    <recommendedName>
        <fullName evidence="7 12">Aldose 1-epimerase</fullName>
        <ecNumber evidence="6 12">5.1.3.3</ecNumber>
    </recommendedName>
</protein>
<feature type="binding site" evidence="15">
    <location>
        <begin position="240"/>
        <end position="242"/>
    </location>
    <ligand>
        <name>beta-D-galactose</name>
        <dbReference type="ChEBI" id="CHEBI:27667"/>
    </ligand>
</feature>
<dbReference type="PROSITE" id="PS00545">
    <property type="entry name" value="ALDOSE_1_EPIMERASE"/>
    <property type="match status" value="1"/>
</dbReference>
<comment type="pathway">
    <text evidence="3 12">Carbohydrate metabolism; hexose metabolism.</text>
</comment>
<evidence type="ECO:0000256" key="17">
    <source>
        <dbReference type="SAM" id="SignalP"/>
    </source>
</evidence>
<feature type="signal peptide" evidence="17">
    <location>
        <begin position="1"/>
        <end position="33"/>
    </location>
</feature>
<dbReference type="NCBIfam" id="NF008277">
    <property type="entry name" value="PRK11055.1"/>
    <property type="match status" value="1"/>
</dbReference>
<sequence length="415" mass="45197">MINRISNASRTWTRARRGLTAAGAAAVVVVASAASSPAGLLAGDDGRDGGDGRDRPGRPSITHEPFGTLDDGTQVDVYTLRNWRGMEVDILTYGGIVQSITVPDRKGEMANVALGFDNLGDYVEHSGPYFGAIVGRYANRIAEGEFTLDGEQYELATNNPPNHLHGGDVGFDKKVWEVTDEFADRHDVGLELSYTSPDGEEGYPGTLETTVTYTLTKRNELRIDYHATTDEPTIVNLTNHSYFNLGGEGTGSIEDHVLQIEADHYTPVDETLIPTGEIAPVEGTPFDFREPKEVGADIREPHEQLLIGQGYDHNFVLNGGDGLDRAAKLRDPESGRTVSVYTTEPGMQFYSGNFLDGSFAGTSGQVYRQSDGLALETQHFPDSPNQPDFPSTVLRPGEEYESTTVYRFTPGVPTR</sequence>
<evidence type="ECO:0000256" key="5">
    <source>
        <dbReference type="ARBA" id="ARBA00011245"/>
    </source>
</evidence>
<keyword evidence="8" id="KW-0963">Cytoplasm</keyword>
<evidence type="ECO:0000313" key="19">
    <source>
        <dbReference type="Proteomes" id="UP000243528"/>
    </source>
</evidence>
<dbReference type="GO" id="GO:0005737">
    <property type="term" value="C:cytoplasm"/>
    <property type="evidence" value="ECO:0007669"/>
    <property type="project" value="UniProtKB-SubCell"/>
</dbReference>
<dbReference type="EC" id="5.1.3.3" evidence="6 12"/>
<dbReference type="InterPro" id="IPR047215">
    <property type="entry name" value="Galactose_mutarotase-like"/>
</dbReference>
<dbReference type="CDD" id="cd09019">
    <property type="entry name" value="galactose_mutarotase_like"/>
    <property type="match status" value="1"/>
</dbReference>
<dbReference type="EMBL" id="PYGE01000001">
    <property type="protein sequence ID" value="PSL08534.1"/>
    <property type="molecule type" value="Genomic_DNA"/>
</dbReference>
<dbReference type="Gene3D" id="2.70.98.10">
    <property type="match status" value="1"/>
</dbReference>
<comment type="catalytic activity">
    <reaction evidence="1 12">
        <text>alpha-D-glucose = beta-D-glucose</text>
        <dbReference type="Rhea" id="RHEA:10264"/>
        <dbReference type="ChEBI" id="CHEBI:15903"/>
        <dbReference type="ChEBI" id="CHEBI:17925"/>
        <dbReference type="EC" id="5.1.3.3"/>
    </reaction>
</comment>
<feature type="binding site" evidence="15">
    <location>
        <begin position="139"/>
        <end position="140"/>
    </location>
    <ligand>
        <name>beta-D-galactose</name>
        <dbReference type="ChEBI" id="CHEBI:27667"/>
    </ligand>
</feature>
<proteinExistence type="inferred from homology"/>
<keyword evidence="19" id="KW-1185">Reference proteome</keyword>
<evidence type="ECO:0000256" key="16">
    <source>
        <dbReference type="SAM" id="MobiDB-lite"/>
    </source>
</evidence>
<comment type="subcellular location">
    <subcellularLocation>
        <location evidence="2">Cytoplasm</location>
    </subcellularLocation>
</comment>
<dbReference type="Proteomes" id="UP000243528">
    <property type="component" value="Unassembled WGS sequence"/>
</dbReference>
<keyword evidence="9" id="KW-0597">Phosphoprotein</keyword>
<dbReference type="InterPro" id="IPR011013">
    <property type="entry name" value="Gal_mutarotase_sf_dom"/>
</dbReference>
<feature type="active site" description="Proton acceptor" evidence="13">
    <location>
        <position position="376"/>
    </location>
</feature>
<evidence type="ECO:0000256" key="10">
    <source>
        <dbReference type="ARBA" id="ARBA00023235"/>
    </source>
</evidence>
<dbReference type="InterPro" id="IPR008183">
    <property type="entry name" value="Aldose_1/G6P_1-epimerase"/>
</dbReference>
<dbReference type="GO" id="GO:0006006">
    <property type="term" value="P:glucose metabolic process"/>
    <property type="evidence" value="ECO:0007669"/>
    <property type="project" value="TreeGrafter"/>
</dbReference>
<feature type="active site" description="Proton donor" evidence="13">
    <location>
        <position position="240"/>
    </location>
</feature>
<feature type="chain" id="PRO_5015194387" description="Aldose 1-epimerase" evidence="17">
    <location>
        <begin position="34"/>
        <end position="415"/>
    </location>
</feature>
<keyword evidence="10 12" id="KW-0413">Isomerase</keyword>
<evidence type="ECO:0000256" key="1">
    <source>
        <dbReference type="ARBA" id="ARBA00001614"/>
    </source>
</evidence>
<comment type="subunit">
    <text evidence="5">Monomer.</text>
</comment>
<dbReference type="InterPro" id="IPR018052">
    <property type="entry name" value="Ald1_epimerase_CS"/>
</dbReference>
<evidence type="ECO:0000256" key="14">
    <source>
        <dbReference type="PIRSR" id="PIRSR005096-2"/>
    </source>
</evidence>
<dbReference type="InterPro" id="IPR015443">
    <property type="entry name" value="Aldose_1-epimerase"/>
</dbReference>
<evidence type="ECO:0000256" key="4">
    <source>
        <dbReference type="ARBA" id="ARBA00006206"/>
    </source>
</evidence>
<dbReference type="PIRSF" id="PIRSF005096">
    <property type="entry name" value="GALM"/>
    <property type="match status" value="1"/>
</dbReference>
<dbReference type="OrthoDB" id="9779408at2"/>
<feature type="region of interest" description="Disordered" evidence="16">
    <location>
        <begin position="40"/>
        <end position="68"/>
    </location>
</feature>
<dbReference type="GO" id="GO:0004034">
    <property type="term" value="F:aldose 1-epimerase activity"/>
    <property type="evidence" value="ECO:0007669"/>
    <property type="project" value="UniProtKB-EC"/>
</dbReference>
<dbReference type="GO" id="GO:0033499">
    <property type="term" value="P:galactose catabolic process via UDP-galactose, Leloir pathway"/>
    <property type="evidence" value="ECO:0007669"/>
    <property type="project" value="TreeGrafter"/>
</dbReference>
<dbReference type="Pfam" id="PF01263">
    <property type="entry name" value="Aldose_epim"/>
    <property type="match status" value="1"/>
</dbReference>
<keyword evidence="17" id="KW-0732">Signal</keyword>
<evidence type="ECO:0000256" key="13">
    <source>
        <dbReference type="PIRSR" id="PIRSR005096-1"/>
    </source>
</evidence>
<feature type="compositionally biased region" description="Basic and acidic residues" evidence="16">
    <location>
        <begin position="44"/>
        <end position="57"/>
    </location>
</feature>
<dbReference type="FunFam" id="2.70.98.10:FF:000003">
    <property type="entry name" value="Aldose 1-epimerase"/>
    <property type="match status" value="1"/>
</dbReference>
<evidence type="ECO:0000256" key="11">
    <source>
        <dbReference type="ARBA" id="ARBA00023277"/>
    </source>
</evidence>
<comment type="similarity">
    <text evidence="4 12">Belongs to the aldose epimerase family.</text>
</comment>
<dbReference type="GO" id="GO:0030246">
    <property type="term" value="F:carbohydrate binding"/>
    <property type="evidence" value="ECO:0007669"/>
    <property type="project" value="InterPro"/>
</dbReference>
<dbReference type="SUPFAM" id="SSF74650">
    <property type="entry name" value="Galactose mutarotase-like"/>
    <property type="match status" value="1"/>
</dbReference>
<evidence type="ECO:0000256" key="9">
    <source>
        <dbReference type="ARBA" id="ARBA00022553"/>
    </source>
</evidence>
<evidence type="ECO:0000256" key="15">
    <source>
        <dbReference type="PIRSR" id="PIRSR005096-3"/>
    </source>
</evidence>
<evidence type="ECO:0000256" key="7">
    <source>
        <dbReference type="ARBA" id="ARBA00014165"/>
    </source>
</evidence>
<name>A0A2P8EGF9_9ACTN</name>
<dbReference type="PANTHER" id="PTHR10091:SF0">
    <property type="entry name" value="GALACTOSE MUTAROTASE"/>
    <property type="match status" value="1"/>
</dbReference>
<evidence type="ECO:0000256" key="6">
    <source>
        <dbReference type="ARBA" id="ARBA00013185"/>
    </source>
</evidence>
<evidence type="ECO:0000256" key="12">
    <source>
        <dbReference type="PIRNR" id="PIRNR005096"/>
    </source>
</evidence>
<dbReference type="AlphaFoldDB" id="A0A2P8EGF9"/>
<comment type="caution">
    <text evidence="18">The sequence shown here is derived from an EMBL/GenBank/DDBJ whole genome shotgun (WGS) entry which is preliminary data.</text>
</comment>
<dbReference type="InterPro" id="IPR014718">
    <property type="entry name" value="GH-type_carb-bd"/>
</dbReference>
<reference evidence="18 19" key="1">
    <citation type="submission" date="2018-03" db="EMBL/GenBank/DDBJ databases">
        <title>Genomic Encyclopedia of Archaeal and Bacterial Type Strains, Phase II (KMG-II): from individual species to whole genera.</title>
        <authorList>
            <person name="Goeker M."/>
        </authorList>
    </citation>
    <scope>NUCLEOTIDE SEQUENCE [LARGE SCALE GENOMIC DNA]</scope>
    <source>
        <strain evidence="18 19">DSM 45211</strain>
    </source>
</reference>
<organism evidence="18 19">
    <name type="scientific">Haloactinopolyspora alba</name>
    <dbReference type="NCBI Taxonomy" id="648780"/>
    <lineage>
        <taxon>Bacteria</taxon>
        <taxon>Bacillati</taxon>
        <taxon>Actinomycetota</taxon>
        <taxon>Actinomycetes</taxon>
        <taxon>Jiangellales</taxon>
        <taxon>Jiangellaceae</taxon>
        <taxon>Haloactinopolyspora</taxon>
    </lineage>
</organism>
<dbReference type="UniPathway" id="UPA00242"/>
<evidence type="ECO:0000313" key="18">
    <source>
        <dbReference type="EMBL" id="PSL08534.1"/>
    </source>
</evidence>
<gene>
    <name evidence="18" type="ORF">CLV30_101509</name>
</gene>
<evidence type="ECO:0000256" key="3">
    <source>
        <dbReference type="ARBA" id="ARBA00005028"/>
    </source>
</evidence>
<dbReference type="RefSeq" id="WP_106535562.1">
    <property type="nucleotide sequence ID" value="NZ_ML142897.1"/>
</dbReference>
<feature type="binding site" evidence="14">
    <location>
        <position position="312"/>
    </location>
    <ligand>
        <name>beta-D-galactose</name>
        <dbReference type="ChEBI" id="CHEBI:27667"/>
    </ligand>
</feature>